<feature type="transmembrane region" description="Helical" evidence="7">
    <location>
        <begin position="422"/>
        <end position="445"/>
    </location>
</feature>
<dbReference type="EMBL" id="JABDTM020025709">
    <property type="protein sequence ID" value="KAH0812924.1"/>
    <property type="molecule type" value="Genomic_DNA"/>
</dbReference>
<evidence type="ECO:0000256" key="2">
    <source>
        <dbReference type="ARBA" id="ARBA00006772"/>
    </source>
</evidence>
<dbReference type="CDD" id="cd01115">
    <property type="entry name" value="SLC13_permease"/>
    <property type="match status" value="1"/>
</dbReference>
<feature type="compositionally biased region" description="Basic and acidic residues" evidence="6">
    <location>
        <begin position="254"/>
        <end position="268"/>
    </location>
</feature>
<feature type="transmembrane region" description="Helical" evidence="7">
    <location>
        <begin position="89"/>
        <end position="107"/>
    </location>
</feature>
<reference evidence="8" key="1">
    <citation type="journal article" date="2020" name="J Insects Food Feed">
        <title>The yellow mealworm (Tenebrio molitor) genome: a resource for the emerging insects as food and feed industry.</title>
        <authorList>
            <person name="Eriksson T."/>
            <person name="Andere A."/>
            <person name="Kelstrup H."/>
            <person name="Emery V."/>
            <person name="Picard C."/>
        </authorList>
    </citation>
    <scope>NUCLEOTIDE SEQUENCE</scope>
    <source>
        <strain evidence="8">Stoneville</strain>
        <tissue evidence="8">Whole head</tissue>
    </source>
</reference>
<feature type="region of interest" description="Disordered" evidence="6">
    <location>
        <begin position="248"/>
        <end position="268"/>
    </location>
</feature>
<evidence type="ECO:0000256" key="6">
    <source>
        <dbReference type="SAM" id="MobiDB-lite"/>
    </source>
</evidence>
<dbReference type="PANTHER" id="PTHR10283:SF82">
    <property type="entry name" value="SOLUTE CARRIER FAMILY 13 MEMBER 2"/>
    <property type="match status" value="1"/>
</dbReference>
<proteinExistence type="inferred from homology"/>
<evidence type="ECO:0000313" key="9">
    <source>
        <dbReference type="Proteomes" id="UP000719412"/>
    </source>
</evidence>
<organism evidence="8 9">
    <name type="scientific">Tenebrio molitor</name>
    <name type="common">Yellow mealworm beetle</name>
    <dbReference type="NCBI Taxonomy" id="7067"/>
    <lineage>
        <taxon>Eukaryota</taxon>
        <taxon>Metazoa</taxon>
        <taxon>Ecdysozoa</taxon>
        <taxon>Arthropoda</taxon>
        <taxon>Hexapoda</taxon>
        <taxon>Insecta</taxon>
        <taxon>Pterygota</taxon>
        <taxon>Neoptera</taxon>
        <taxon>Endopterygota</taxon>
        <taxon>Coleoptera</taxon>
        <taxon>Polyphaga</taxon>
        <taxon>Cucujiformia</taxon>
        <taxon>Tenebrionidae</taxon>
        <taxon>Tenebrio</taxon>
    </lineage>
</organism>
<name>A0A8J6HDV3_TENMO</name>
<gene>
    <name evidence="8" type="ORF">GEV33_009865</name>
</gene>
<evidence type="ECO:0000256" key="5">
    <source>
        <dbReference type="ARBA" id="ARBA00023136"/>
    </source>
</evidence>
<reference evidence="8" key="2">
    <citation type="submission" date="2021-08" db="EMBL/GenBank/DDBJ databases">
        <authorList>
            <person name="Eriksson T."/>
        </authorList>
    </citation>
    <scope>NUCLEOTIDE SEQUENCE</scope>
    <source>
        <strain evidence="8">Stoneville</strain>
        <tissue evidence="8">Whole head</tissue>
    </source>
</reference>
<accession>A0A8J6HDV3</accession>
<keyword evidence="4 7" id="KW-1133">Transmembrane helix</keyword>
<dbReference type="GO" id="GO:0005886">
    <property type="term" value="C:plasma membrane"/>
    <property type="evidence" value="ECO:0007669"/>
    <property type="project" value="TreeGrafter"/>
</dbReference>
<comment type="caution">
    <text evidence="8">The sequence shown here is derived from an EMBL/GenBank/DDBJ whole genome shotgun (WGS) entry which is preliminary data.</text>
</comment>
<keyword evidence="3 7" id="KW-0812">Transmembrane</keyword>
<evidence type="ECO:0000256" key="7">
    <source>
        <dbReference type="SAM" id="Phobius"/>
    </source>
</evidence>
<evidence type="ECO:0000256" key="3">
    <source>
        <dbReference type="ARBA" id="ARBA00022692"/>
    </source>
</evidence>
<dbReference type="InterPro" id="IPR001898">
    <property type="entry name" value="SLC13A/DASS"/>
</dbReference>
<evidence type="ECO:0000313" key="8">
    <source>
        <dbReference type="EMBL" id="KAH0812924.1"/>
    </source>
</evidence>
<evidence type="ECO:0008006" key="10">
    <source>
        <dbReference type="Google" id="ProtNLM"/>
    </source>
</evidence>
<dbReference type="GO" id="GO:0015137">
    <property type="term" value="F:citrate transmembrane transporter activity"/>
    <property type="evidence" value="ECO:0007669"/>
    <property type="project" value="TreeGrafter"/>
</dbReference>
<comment type="subcellular location">
    <subcellularLocation>
        <location evidence="1">Membrane</location>
        <topology evidence="1">Multi-pass membrane protein</topology>
    </subcellularLocation>
</comment>
<protein>
    <recommendedName>
        <fullName evidence="10">Protein I'm not dead yet</fullName>
    </recommendedName>
</protein>
<comment type="similarity">
    <text evidence="2">Belongs to the SLC13A/DASS transporter (TC 2.A.47) family. NADC subfamily.</text>
</comment>
<feature type="transmembrane region" description="Helical" evidence="7">
    <location>
        <begin position="205"/>
        <end position="231"/>
    </location>
</feature>
<dbReference type="Proteomes" id="UP000719412">
    <property type="component" value="Unassembled WGS sequence"/>
</dbReference>
<feature type="transmembrane region" description="Helical" evidence="7">
    <location>
        <begin position="327"/>
        <end position="347"/>
    </location>
</feature>
<feature type="transmembrane region" description="Helical" evidence="7">
    <location>
        <begin position="592"/>
        <end position="616"/>
    </location>
</feature>
<evidence type="ECO:0000256" key="4">
    <source>
        <dbReference type="ARBA" id="ARBA00022989"/>
    </source>
</evidence>
<dbReference type="Pfam" id="PF00939">
    <property type="entry name" value="Na_sulph_symp"/>
    <property type="match status" value="1"/>
</dbReference>
<dbReference type="PANTHER" id="PTHR10283">
    <property type="entry name" value="SOLUTE CARRIER FAMILY 13 MEMBER"/>
    <property type="match status" value="1"/>
</dbReference>
<sequence length="626" mass="69453">MTPIFHLEQPDRVDKDYTSRGDPTIALDRHQTKSNRVVDNAIAYKSLLTPNLTQSVTNMRTDDDQQETNHDRVVAMAATAKLILKALRLYWRSIFVVVYPLVLLPVFLHNNVAALRCLYVVLLMAGYWVFEALPLPVTSLIPMVLFPLMGILDSDKTSLCYLKETNMMFVGGLVIAIAVEYCNLHTRVALYVIQMVGCSPRKLNFGLITVTMFVSMWISNTAATAMMIPIIEATLKELETQGIGEMYESNSLDNNDKVETHPDSDQKRPTKTTMCYFISTAYAASIGGMGCIVGSGTNLTFKGIYETRFPDSPGIEFAKWMMLNVPMMVLMMYLSLVWLQVIFMGLFRPNSQDAKRIRVGTQGEAAARKLIRQKIDEMGPMSFHEGAVAALFVLSVLLWFFRKPQFIVGWAELITEHKVKDATAALIVVLLLFMIPARPDFLYILSKDETKRPKTPSPALITWKVIQHKLPWGLIFLLGGGFALAEASKESKMSELIADHLHGMATLPKFAVMVISCVFATVLTQFSSNVAVANVLLPVLAEMSKVAKLHPLYLMLPTSLCCSFAYCLPVSTPPNAIAAAPCNMASTDMVKAGLGVAVISLLVLFAVFPFLAGAIWDLETYPSWVD</sequence>
<feature type="transmembrane region" description="Helical" evidence="7">
    <location>
        <begin position="166"/>
        <end position="184"/>
    </location>
</feature>
<evidence type="ECO:0000256" key="1">
    <source>
        <dbReference type="ARBA" id="ARBA00004141"/>
    </source>
</evidence>
<keyword evidence="9" id="KW-1185">Reference proteome</keyword>
<keyword evidence="5 7" id="KW-0472">Membrane</keyword>
<dbReference type="AlphaFoldDB" id="A0A8J6HDV3"/>
<feature type="transmembrane region" description="Helical" evidence="7">
    <location>
        <begin position="382"/>
        <end position="402"/>
    </location>
</feature>
<feature type="transmembrane region" description="Helical" evidence="7">
    <location>
        <begin position="510"/>
        <end position="532"/>
    </location>
</feature>
<dbReference type="GO" id="GO:0015141">
    <property type="term" value="F:succinate transmembrane transporter activity"/>
    <property type="evidence" value="ECO:0007669"/>
    <property type="project" value="TreeGrafter"/>
</dbReference>
<feature type="transmembrane region" description="Helical" evidence="7">
    <location>
        <begin position="137"/>
        <end position="154"/>
    </location>
</feature>